<keyword evidence="2" id="KW-1185">Reference proteome</keyword>
<evidence type="ECO:0000313" key="3">
    <source>
        <dbReference type="RefSeq" id="XP_010909916.1"/>
    </source>
</evidence>
<gene>
    <name evidence="3" type="primary">LOC105035900</name>
</gene>
<evidence type="ECO:0000256" key="1">
    <source>
        <dbReference type="SAM" id="MobiDB-lite"/>
    </source>
</evidence>
<feature type="compositionally biased region" description="Basic residues" evidence="1">
    <location>
        <begin position="60"/>
        <end position="84"/>
    </location>
</feature>
<feature type="region of interest" description="Disordered" evidence="1">
    <location>
        <begin position="58"/>
        <end position="88"/>
    </location>
</feature>
<feature type="compositionally biased region" description="Basic and acidic residues" evidence="1">
    <location>
        <begin position="18"/>
        <end position="30"/>
    </location>
</feature>
<dbReference type="RefSeq" id="XP_010909916.1">
    <property type="nucleotide sequence ID" value="XM_010911614.1"/>
</dbReference>
<feature type="region of interest" description="Disordered" evidence="1">
    <location>
        <begin position="15"/>
        <end position="40"/>
    </location>
</feature>
<sequence>MEVVLCSRRRHCTVGEEEGGKRKARGKNEGGELGARGGGRGEVVDGYGKLDLIAGERRGSKAVRRRWAGGSRRRSGAQRGRRRSGALDRGLEEVGEGWEISIGGLERRSRDRRGKRQSRAWRGKRRSGARGQGLSIKGSGRREVTRGLGRQKVAGGSGKWSGDWGGGRPGALDRGLREAGGGQRL</sequence>
<accession>A0A6I9QI47</accession>
<evidence type="ECO:0000313" key="2">
    <source>
        <dbReference type="Proteomes" id="UP000504607"/>
    </source>
</evidence>
<proteinExistence type="predicted"/>
<dbReference type="AlphaFoldDB" id="A0A6I9QI47"/>
<feature type="compositionally biased region" description="Basic residues" evidence="1">
    <location>
        <begin position="110"/>
        <end position="128"/>
    </location>
</feature>
<name>A0A6I9QI47_ELAGV</name>
<dbReference type="InParanoid" id="A0A6I9QI47"/>
<feature type="compositionally biased region" description="Gly residues" evidence="1">
    <location>
        <begin position="155"/>
        <end position="169"/>
    </location>
</feature>
<protein>
    <submittedName>
        <fullName evidence="3">Uncharacterized protein LOC105035900</fullName>
    </submittedName>
</protein>
<feature type="compositionally biased region" description="Gly residues" evidence="1">
    <location>
        <begin position="31"/>
        <end position="40"/>
    </location>
</feature>
<reference evidence="3" key="1">
    <citation type="submission" date="2025-08" db="UniProtKB">
        <authorList>
            <consortium name="RefSeq"/>
        </authorList>
    </citation>
    <scope>IDENTIFICATION</scope>
</reference>
<organism evidence="2 3">
    <name type="scientific">Elaeis guineensis var. tenera</name>
    <name type="common">Oil palm</name>
    <dbReference type="NCBI Taxonomy" id="51953"/>
    <lineage>
        <taxon>Eukaryota</taxon>
        <taxon>Viridiplantae</taxon>
        <taxon>Streptophyta</taxon>
        <taxon>Embryophyta</taxon>
        <taxon>Tracheophyta</taxon>
        <taxon>Spermatophyta</taxon>
        <taxon>Magnoliopsida</taxon>
        <taxon>Liliopsida</taxon>
        <taxon>Arecaceae</taxon>
        <taxon>Arecoideae</taxon>
        <taxon>Cocoseae</taxon>
        <taxon>Elaeidinae</taxon>
        <taxon>Elaeis</taxon>
    </lineage>
</organism>
<dbReference type="Proteomes" id="UP000504607">
    <property type="component" value="Chromosome 2"/>
</dbReference>
<feature type="region of interest" description="Disordered" evidence="1">
    <location>
        <begin position="104"/>
        <end position="185"/>
    </location>
</feature>